<reference evidence="8 9" key="1">
    <citation type="submission" date="2020-08" db="EMBL/GenBank/DDBJ databases">
        <title>Plant Genome Project.</title>
        <authorList>
            <person name="Zhang R.-G."/>
        </authorList>
    </citation>
    <scope>NUCLEOTIDE SEQUENCE [LARGE SCALE GENOMIC DNA]</scope>
    <source>
        <tissue evidence="8">Rhizome</tissue>
    </source>
</reference>
<dbReference type="Pfam" id="PF00642">
    <property type="entry name" value="zf-CCCH"/>
    <property type="match status" value="1"/>
</dbReference>
<dbReference type="InterPro" id="IPR057444">
    <property type="entry name" value="Znf-CCCH_AtC3H23-like"/>
</dbReference>
<evidence type="ECO:0000259" key="7">
    <source>
        <dbReference type="PROSITE" id="PS50103"/>
    </source>
</evidence>
<keyword evidence="5" id="KW-0238">DNA-binding</keyword>
<keyword evidence="1 6" id="KW-0479">Metal-binding</keyword>
<dbReference type="OrthoDB" id="410307at2759"/>
<dbReference type="SMART" id="SM00356">
    <property type="entry name" value="ZnF_C3H1"/>
    <property type="match status" value="2"/>
</dbReference>
<evidence type="ECO:0000256" key="6">
    <source>
        <dbReference type="PROSITE-ProRule" id="PRU00723"/>
    </source>
</evidence>
<evidence type="ECO:0000313" key="8">
    <source>
        <dbReference type="EMBL" id="KAG6482622.1"/>
    </source>
</evidence>
<dbReference type="FunFam" id="3.30.1370.210:FF:000009">
    <property type="entry name" value="Zinc finger CCCH domain-containing protein 66"/>
    <property type="match status" value="1"/>
</dbReference>
<evidence type="ECO:0000256" key="2">
    <source>
        <dbReference type="ARBA" id="ARBA00022737"/>
    </source>
</evidence>
<proteinExistence type="predicted"/>
<evidence type="ECO:0000256" key="4">
    <source>
        <dbReference type="ARBA" id="ARBA00022833"/>
    </source>
</evidence>
<keyword evidence="2" id="KW-0677">Repeat</keyword>
<keyword evidence="4 6" id="KW-0862">Zinc</keyword>
<keyword evidence="3 6" id="KW-0863">Zinc-finger</keyword>
<name>A0A8J5F4P0_ZINOF</name>
<dbReference type="GO" id="GO:0003677">
    <property type="term" value="F:DNA binding"/>
    <property type="evidence" value="ECO:0007669"/>
    <property type="project" value="UniProtKB-KW"/>
</dbReference>
<dbReference type="Proteomes" id="UP000734854">
    <property type="component" value="Unassembled WGS sequence"/>
</dbReference>
<evidence type="ECO:0000256" key="1">
    <source>
        <dbReference type="ARBA" id="ARBA00022723"/>
    </source>
</evidence>
<comment type="caution">
    <text evidence="8">The sequence shown here is derived from an EMBL/GenBank/DDBJ whole genome shotgun (WGS) entry which is preliminary data.</text>
</comment>
<gene>
    <name evidence="8" type="ORF">ZIOFF_059255</name>
</gene>
<feature type="zinc finger region" description="C3H1-type" evidence="6">
    <location>
        <begin position="127"/>
        <end position="154"/>
    </location>
</feature>
<dbReference type="Pfam" id="PF25512">
    <property type="entry name" value="zf-CCCH_AtC3H23"/>
    <property type="match status" value="1"/>
</dbReference>
<dbReference type="InterPro" id="IPR045234">
    <property type="entry name" value="Unkempt-like"/>
</dbReference>
<feature type="domain" description="C3H1-type" evidence="7">
    <location>
        <begin position="127"/>
        <end position="154"/>
    </location>
</feature>
<dbReference type="GO" id="GO:0008270">
    <property type="term" value="F:zinc ion binding"/>
    <property type="evidence" value="ECO:0007669"/>
    <property type="project" value="UniProtKB-KW"/>
</dbReference>
<keyword evidence="9" id="KW-1185">Reference proteome</keyword>
<dbReference type="EMBL" id="JACMSC010000016">
    <property type="protein sequence ID" value="KAG6482622.1"/>
    <property type="molecule type" value="Genomic_DNA"/>
</dbReference>
<dbReference type="PANTHER" id="PTHR14493:SF44">
    <property type="entry name" value="ZINC FINGER CCCH DOMAIN-CONTAINING PROTEIN 10"/>
    <property type="match status" value="1"/>
</dbReference>
<evidence type="ECO:0000256" key="5">
    <source>
        <dbReference type="ARBA" id="ARBA00023125"/>
    </source>
</evidence>
<dbReference type="AlphaFoldDB" id="A0A8J5F4P0"/>
<dbReference type="PANTHER" id="PTHR14493">
    <property type="entry name" value="UNKEMPT FAMILY MEMBER"/>
    <property type="match status" value="1"/>
</dbReference>
<sequence>MEPTVLVRVPPHLSSPAFIMRTAFESPTTAENRLRSLPMASSEPMRLRPSVVRIPLLWSYSDDVVSLQRFLPCNGSGCADSCGADEFRMYEFKVRRCGRGRAHDWTECPFAHPGEKARRRDPRRYHYSGAPCPDFRRGGGCRRGDACDLAHGVFETWLHPARYRTQACKDGAACRRRVCFFAHSPDQLRIVLSPGKGSASPKSTLVSPLSELASGMSKLKLSKAKSLPPSRGRGDATFAAAQQWEAPAGRWRQSFNILDEWKQQEDEASASAASLPDLGWVSELVKD</sequence>
<accession>A0A8J5F4P0</accession>
<organism evidence="8 9">
    <name type="scientific">Zingiber officinale</name>
    <name type="common">Ginger</name>
    <name type="synonym">Amomum zingiber</name>
    <dbReference type="NCBI Taxonomy" id="94328"/>
    <lineage>
        <taxon>Eukaryota</taxon>
        <taxon>Viridiplantae</taxon>
        <taxon>Streptophyta</taxon>
        <taxon>Embryophyta</taxon>
        <taxon>Tracheophyta</taxon>
        <taxon>Spermatophyta</taxon>
        <taxon>Magnoliopsida</taxon>
        <taxon>Liliopsida</taxon>
        <taxon>Zingiberales</taxon>
        <taxon>Zingiberaceae</taxon>
        <taxon>Zingiber</taxon>
    </lineage>
</organism>
<protein>
    <recommendedName>
        <fullName evidence="7">C3H1-type domain-containing protein</fullName>
    </recommendedName>
</protein>
<dbReference type="PROSITE" id="PS50103">
    <property type="entry name" value="ZF_C3H1"/>
    <property type="match status" value="1"/>
</dbReference>
<evidence type="ECO:0000256" key="3">
    <source>
        <dbReference type="ARBA" id="ARBA00022771"/>
    </source>
</evidence>
<dbReference type="InterPro" id="IPR000571">
    <property type="entry name" value="Znf_CCCH"/>
</dbReference>
<evidence type="ECO:0000313" key="9">
    <source>
        <dbReference type="Proteomes" id="UP000734854"/>
    </source>
</evidence>